<dbReference type="Proteomes" id="UP001305414">
    <property type="component" value="Unassembled WGS sequence"/>
</dbReference>
<organism evidence="2 3">
    <name type="scientific">Xylaria bambusicola</name>
    <dbReference type="NCBI Taxonomy" id="326684"/>
    <lineage>
        <taxon>Eukaryota</taxon>
        <taxon>Fungi</taxon>
        <taxon>Dikarya</taxon>
        <taxon>Ascomycota</taxon>
        <taxon>Pezizomycotina</taxon>
        <taxon>Sordariomycetes</taxon>
        <taxon>Xylariomycetidae</taxon>
        <taxon>Xylariales</taxon>
        <taxon>Xylariaceae</taxon>
        <taxon>Xylaria</taxon>
    </lineage>
</organism>
<accession>A0AAN7USN8</accession>
<evidence type="ECO:0000256" key="1">
    <source>
        <dbReference type="SAM" id="MobiDB-lite"/>
    </source>
</evidence>
<proteinExistence type="predicted"/>
<reference evidence="2 3" key="1">
    <citation type="submission" date="2023-10" db="EMBL/GenBank/DDBJ databases">
        <title>Draft genome sequence of Xylaria bambusicola isolate GMP-LS, the root and basal stem rot pathogen of sugarcane in Indonesia.</title>
        <authorList>
            <person name="Selvaraj P."/>
            <person name="Muralishankar V."/>
            <person name="Muruganantham S."/>
            <person name="Sp S."/>
            <person name="Haryani S."/>
            <person name="Lau K.J.X."/>
            <person name="Naqvi N.I."/>
        </authorList>
    </citation>
    <scope>NUCLEOTIDE SEQUENCE [LARGE SCALE GENOMIC DNA]</scope>
    <source>
        <strain evidence="2">GMP-LS</strain>
    </source>
</reference>
<keyword evidence="3" id="KW-1185">Reference proteome</keyword>
<name>A0AAN7USN8_9PEZI</name>
<feature type="compositionally biased region" description="Pro residues" evidence="1">
    <location>
        <begin position="38"/>
        <end position="53"/>
    </location>
</feature>
<protein>
    <submittedName>
        <fullName evidence="2">Uncharacterized protein</fullName>
    </submittedName>
</protein>
<evidence type="ECO:0000313" key="3">
    <source>
        <dbReference type="Proteomes" id="UP001305414"/>
    </source>
</evidence>
<feature type="region of interest" description="Disordered" evidence="1">
    <location>
        <begin position="35"/>
        <end position="54"/>
    </location>
</feature>
<evidence type="ECO:0000313" key="2">
    <source>
        <dbReference type="EMBL" id="KAK5633084.1"/>
    </source>
</evidence>
<dbReference type="EMBL" id="JAWHQM010000029">
    <property type="protein sequence ID" value="KAK5633084.1"/>
    <property type="molecule type" value="Genomic_DNA"/>
</dbReference>
<dbReference type="AlphaFoldDB" id="A0AAN7USN8"/>
<gene>
    <name evidence="2" type="ORF">RRF57_008798</name>
</gene>
<sequence>MYRSAPSFSTSSLLELFLEIPTTFSAPIALAKRTAKCPSPPTPTMPTLLPGPHPNRLKGEYTVTPPHNIGAASAELSPSGM</sequence>
<comment type="caution">
    <text evidence="2">The sequence shown here is derived from an EMBL/GenBank/DDBJ whole genome shotgun (WGS) entry which is preliminary data.</text>
</comment>